<keyword evidence="9" id="KW-1185">Reference proteome</keyword>
<dbReference type="Gene3D" id="2.70.70.10">
    <property type="entry name" value="Glucose Permease (Domain IIA)"/>
    <property type="match status" value="1"/>
</dbReference>
<dbReference type="OrthoDB" id="9797715at2"/>
<evidence type="ECO:0000313" key="8">
    <source>
        <dbReference type="EMBL" id="OKL54271.1"/>
    </source>
</evidence>
<keyword evidence="4" id="KW-0808">Transferase</keyword>
<dbReference type="STRING" id="208480.SAMN02910418_00578"/>
<sequence length="159" mass="16750">MAFGFGKKKVELRAPFPGDFVALEDVPDQLFSDKMLGDGFAVRPANGVEVVEVIAPCAGKLSRVFKTKHAFAMVSTEGLELLVHIGLETVDLKGEGFEALAETGDEVEAGQPVIRMDVAHLRAAGLDPVTPVVCTKGAQVAKLAISETSDGPVCTVTLK</sequence>
<accession>A0A1Q5Q389</accession>
<evidence type="ECO:0000313" key="9">
    <source>
        <dbReference type="Proteomes" id="UP000185628"/>
    </source>
</evidence>
<evidence type="ECO:0000256" key="3">
    <source>
        <dbReference type="ARBA" id="ARBA00022597"/>
    </source>
</evidence>
<dbReference type="PANTHER" id="PTHR45008:SF1">
    <property type="entry name" value="PTS SYSTEM GLUCOSE-SPECIFIC EIIA COMPONENT"/>
    <property type="match status" value="1"/>
</dbReference>
<keyword evidence="6" id="KW-0418">Kinase</keyword>
<name>A0A1Q5Q389_9ACTO</name>
<dbReference type="SUPFAM" id="SSF51261">
    <property type="entry name" value="Duplicated hybrid motif"/>
    <property type="match status" value="1"/>
</dbReference>
<evidence type="ECO:0000256" key="5">
    <source>
        <dbReference type="ARBA" id="ARBA00022683"/>
    </source>
</evidence>
<dbReference type="GO" id="GO:0009401">
    <property type="term" value="P:phosphoenolpyruvate-dependent sugar phosphotransferase system"/>
    <property type="evidence" value="ECO:0007669"/>
    <property type="project" value="UniProtKB-KW"/>
</dbReference>
<dbReference type="EMBL" id="MQVR01000021">
    <property type="protein sequence ID" value="OKL54271.1"/>
    <property type="molecule type" value="Genomic_DNA"/>
</dbReference>
<dbReference type="PROSITE" id="PS51093">
    <property type="entry name" value="PTS_EIIA_TYPE_1"/>
    <property type="match status" value="1"/>
</dbReference>
<feature type="domain" description="PTS EIIA type-1" evidence="7">
    <location>
        <begin position="28"/>
        <end position="136"/>
    </location>
</feature>
<dbReference type="PANTHER" id="PTHR45008">
    <property type="entry name" value="PTS SYSTEM GLUCOSE-SPECIFIC EIIA COMPONENT"/>
    <property type="match status" value="1"/>
</dbReference>
<keyword evidence="5" id="KW-0598">Phosphotransferase system</keyword>
<dbReference type="InterPro" id="IPR001127">
    <property type="entry name" value="PTS_EIIA_1_perm"/>
</dbReference>
<evidence type="ECO:0000256" key="6">
    <source>
        <dbReference type="ARBA" id="ARBA00022777"/>
    </source>
</evidence>
<dbReference type="GO" id="GO:0005737">
    <property type="term" value="C:cytoplasm"/>
    <property type="evidence" value="ECO:0007669"/>
    <property type="project" value="UniProtKB-SubCell"/>
</dbReference>
<reference evidence="9" key="1">
    <citation type="submission" date="2016-12" db="EMBL/GenBank/DDBJ databases">
        <authorList>
            <person name="Meng X."/>
        </authorList>
    </citation>
    <scope>NUCLEOTIDE SEQUENCE [LARGE SCALE GENOMIC DNA]</scope>
    <source>
        <strain evidence="9">DSM 19116</strain>
    </source>
</reference>
<dbReference type="InterPro" id="IPR011055">
    <property type="entry name" value="Dup_hybrid_motif"/>
</dbReference>
<dbReference type="AlphaFoldDB" id="A0A1Q5Q389"/>
<dbReference type="RefSeq" id="WP_073716293.1">
    <property type="nucleotide sequence ID" value="NZ_MQVR01000021.1"/>
</dbReference>
<evidence type="ECO:0000256" key="1">
    <source>
        <dbReference type="ARBA" id="ARBA00004496"/>
    </source>
</evidence>
<dbReference type="Pfam" id="PF00358">
    <property type="entry name" value="PTS_EIIA_1"/>
    <property type="match status" value="1"/>
</dbReference>
<proteinExistence type="predicted"/>
<comment type="subcellular location">
    <subcellularLocation>
        <location evidence="1">Cytoplasm</location>
    </subcellularLocation>
</comment>
<dbReference type="FunFam" id="2.70.70.10:FF:000001">
    <property type="entry name" value="PTS system glucose-specific IIA component"/>
    <property type="match status" value="1"/>
</dbReference>
<comment type="caution">
    <text evidence="8">The sequence shown here is derived from an EMBL/GenBank/DDBJ whole genome shotgun (WGS) entry which is preliminary data.</text>
</comment>
<evidence type="ECO:0000256" key="4">
    <source>
        <dbReference type="ARBA" id="ARBA00022679"/>
    </source>
</evidence>
<dbReference type="PROSITE" id="PS00371">
    <property type="entry name" value="PTS_EIIA_TYPE_1_HIS"/>
    <property type="match status" value="1"/>
</dbReference>
<dbReference type="NCBIfam" id="TIGR00830">
    <property type="entry name" value="PTBA"/>
    <property type="match status" value="1"/>
</dbReference>
<evidence type="ECO:0000256" key="2">
    <source>
        <dbReference type="ARBA" id="ARBA00022448"/>
    </source>
</evidence>
<protein>
    <recommendedName>
        <fullName evidence="7">PTS EIIA type-1 domain-containing protein</fullName>
    </recommendedName>
</protein>
<dbReference type="GO" id="GO:0016301">
    <property type="term" value="F:kinase activity"/>
    <property type="evidence" value="ECO:0007669"/>
    <property type="project" value="UniProtKB-KW"/>
</dbReference>
<organism evidence="8 9">
    <name type="scientific">Bowdeniella nasicola</name>
    <dbReference type="NCBI Taxonomy" id="208480"/>
    <lineage>
        <taxon>Bacteria</taxon>
        <taxon>Bacillati</taxon>
        <taxon>Actinomycetota</taxon>
        <taxon>Actinomycetes</taxon>
        <taxon>Actinomycetales</taxon>
        <taxon>Actinomycetaceae</taxon>
        <taxon>Bowdeniella</taxon>
    </lineage>
</organism>
<gene>
    <name evidence="8" type="ORF">BSZ39_05070</name>
</gene>
<evidence type="ECO:0000259" key="7">
    <source>
        <dbReference type="PROSITE" id="PS51093"/>
    </source>
</evidence>
<dbReference type="Proteomes" id="UP000185628">
    <property type="component" value="Unassembled WGS sequence"/>
</dbReference>
<keyword evidence="3" id="KW-0762">Sugar transport</keyword>
<keyword evidence="2" id="KW-0813">Transport</keyword>
<dbReference type="InterPro" id="IPR050890">
    <property type="entry name" value="PTS_EIIA_component"/>
</dbReference>